<reference evidence="2 3" key="1">
    <citation type="submission" date="2018-04" db="EMBL/GenBank/DDBJ databases">
        <title>Genomic Encyclopedia of Type Strains, Phase III (KMG-III): the genomes of soil and plant-associated and newly described type strains.</title>
        <authorList>
            <person name="Whitman W."/>
        </authorList>
    </citation>
    <scope>NUCLEOTIDE SEQUENCE [LARGE SCALE GENOMIC DNA]</scope>
    <source>
        <strain evidence="2 3">KA25</strain>
    </source>
</reference>
<proteinExistence type="predicted"/>
<organism evidence="2 3">
    <name type="scientific">Cereibacter azotoformans</name>
    <dbReference type="NCBI Taxonomy" id="43057"/>
    <lineage>
        <taxon>Bacteria</taxon>
        <taxon>Pseudomonadati</taxon>
        <taxon>Pseudomonadota</taxon>
        <taxon>Alphaproteobacteria</taxon>
        <taxon>Rhodobacterales</taxon>
        <taxon>Paracoccaceae</taxon>
        <taxon>Cereibacter</taxon>
    </lineage>
</organism>
<dbReference type="EMBL" id="QAOT01000025">
    <property type="protein sequence ID" value="PTR12057.1"/>
    <property type="molecule type" value="Genomic_DNA"/>
</dbReference>
<dbReference type="Pfam" id="PF10134">
    <property type="entry name" value="RPA"/>
    <property type="match status" value="1"/>
</dbReference>
<gene>
    <name evidence="2" type="ORF">C8J28_12516</name>
</gene>
<keyword evidence="3" id="KW-1185">Reference proteome</keyword>
<evidence type="ECO:0000256" key="1">
    <source>
        <dbReference type="SAM" id="MobiDB-lite"/>
    </source>
</evidence>
<sequence length="416" mass="45017">MQETGGRRTAATAATGARASRAAGQAAADPGPEVTGPGEATARMARTRKAAKPAAAEGPAGGTVAAGRRATAGQGAERPAPAGDGPGATPAARPPETADFFICDILDALPKDDMASMEHPVFSLATRPDLRVLDYSHNGVRITVTPSVRGLATLFDKDILIYCISQLMAALNAGRAISRTLHLTAHDLMTATHRETSGDGYQRLREAFERLAGTRITTNIEQGGREITTGFGLIESWQIVRRSRGGRMVQVMVTLSEWLFQAVLSKSVLTLSRDYFRLRKPLERRIYELARKHCGHQPEWRVSIATLAKKSGSASPLRVFRKMIRDMIGANALPGYLLAEEPGDILCVTRREAVLAPGLAPALREATLERVRALMPGWDVHALVAEWQSFWNRTGQPRLRSADAAFLGWIERRAAG</sequence>
<feature type="compositionally biased region" description="Low complexity" evidence="1">
    <location>
        <begin position="7"/>
        <end position="28"/>
    </location>
</feature>
<evidence type="ECO:0000313" key="2">
    <source>
        <dbReference type="EMBL" id="PTR12057.1"/>
    </source>
</evidence>
<feature type="compositionally biased region" description="Low complexity" evidence="1">
    <location>
        <begin position="52"/>
        <end position="94"/>
    </location>
</feature>
<comment type="caution">
    <text evidence="2">The sequence shown here is derived from an EMBL/GenBank/DDBJ whole genome shotgun (WGS) entry which is preliminary data.</text>
</comment>
<name>A0A2T5JST8_9RHOB</name>
<dbReference type="Proteomes" id="UP000244060">
    <property type="component" value="Unassembled WGS sequence"/>
</dbReference>
<dbReference type="InterPro" id="IPR018777">
    <property type="entry name" value="Replication_initiator_prot_A"/>
</dbReference>
<evidence type="ECO:0000313" key="3">
    <source>
        <dbReference type="Proteomes" id="UP000244060"/>
    </source>
</evidence>
<dbReference type="AlphaFoldDB" id="A0A2T5JST8"/>
<feature type="region of interest" description="Disordered" evidence="1">
    <location>
        <begin position="1"/>
        <end position="94"/>
    </location>
</feature>
<protein>
    <submittedName>
        <fullName evidence="2">Plasmid replication initiation protein</fullName>
    </submittedName>
</protein>
<accession>A0A2T5JST8</accession>